<gene>
    <name evidence="1" type="ORF">BDM02DRAFT_3187222</name>
</gene>
<dbReference type="EMBL" id="MU118015">
    <property type="protein sequence ID" value="KAF9648363.1"/>
    <property type="molecule type" value="Genomic_DNA"/>
</dbReference>
<name>A0ACB6ZFY2_THEGA</name>
<comment type="caution">
    <text evidence="1">The sequence shown here is derived from an EMBL/GenBank/DDBJ whole genome shotgun (WGS) entry which is preliminary data.</text>
</comment>
<reference evidence="1" key="2">
    <citation type="journal article" date="2020" name="Nat. Commun.">
        <title>Large-scale genome sequencing of mycorrhizal fungi provides insights into the early evolution of symbiotic traits.</title>
        <authorList>
            <person name="Miyauchi S."/>
            <person name="Kiss E."/>
            <person name="Kuo A."/>
            <person name="Drula E."/>
            <person name="Kohler A."/>
            <person name="Sanchez-Garcia M."/>
            <person name="Morin E."/>
            <person name="Andreopoulos B."/>
            <person name="Barry K.W."/>
            <person name="Bonito G."/>
            <person name="Buee M."/>
            <person name="Carver A."/>
            <person name="Chen C."/>
            <person name="Cichocki N."/>
            <person name="Clum A."/>
            <person name="Culley D."/>
            <person name="Crous P.W."/>
            <person name="Fauchery L."/>
            <person name="Girlanda M."/>
            <person name="Hayes R.D."/>
            <person name="Keri Z."/>
            <person name="LaButti K."/>
            <person name="Lipzen A."/>
            <person name="Lombard V."/>
            <person name="Magnuson J."/>
            <person name="Maillard F."/>
            <person name="Murat C."/>
            <person name="Nolan M."/>
            <person name="Ohm R.A."/>
            <person name="Pangilinan J."/>
            <person name="Pereira M.F."/>
            <person name="Perotto S."/>
            <person name="Peter M."/>
            <person name="Pfister S."/>
            <person name="Riley R."/>
            <person name="Sitrit Y."/>
            <person name="Stielow J.B."/>
            <person name="Szollosi G."/>
            <person name="Zifcakova L."/>
            <person name="Stursova M."/>
            <person name="Spatafora J.W."/>
            <person name="Tedersoo L."/>
            <person name="Vaario L.M."/>
            <person name="Yamada A."/>
            <person name="Yan M."/>
            <person name="Wang P."/>
            <person name="Xu J."/>
            <person name="Bruns T."/>
            <person name="Baldrian P."/>
            <person name="Vilgalys R."/>
            <person name="Dunand C."/>
            <person name="Henrissat B."/>
            <person name="Grigoriev I.V."/>
            <person name="Hibbett D."/>
            <person name="Nagy L.G."/>
            <person name="Martin F.M."/>
        </authorList>
    </citation>
    <scope>NUCLEOTIDE SEQUENCE</scope>
    <source>
        <strain evidence="1">P2</strain>
    </source>
</reference>
<evidence type="ECO:0000313" key="2">
    <source>
        <dbReference type="Proteomes" id="UP000886501"/>
    </source>
</evidence>
<organism evidence="1 2">
    <name type="scientific">Thelephora ganbajun</name>
    <name type="common">Ganba fungus</name>
    <dbReference type="NCBI Taxonomy" id="370292"/>
    <lineage>
        <taxon>Eukaryota</taxon>
        <taxon>Fungi</taxon>
        <taxon>Dikarya</taxon>
        <taxon>Basidiomycota</taxon>
        <taxon>Agaricomycotina</taxon>
        <taxon>Agaricomycetes</taxon>
        <taxon>Thelephorales</taxon>
        <taxon>Thelephoraceae</taxon>
        <taxon>Thelephora</taxon>
    </lineage>
</organism>
<reference evidence="1" key="1">
    <citation type="submission" date="2019-10" db="EMBL/GenBank/DDBJ databases">
        <authorList>
            <consortium name="DOE Joint Genome Institute"/>
            <person name="Kuo A."/>
            <person name="Miyauchi S."/>
            <person name="Kiss E."/>
            <person name="Drula E."/>
            <person name="Kohler A."/>
            <person name="Sanchez-Garcia M."/>
            <person name="Andreopoulos B."/>
            <person name="Barry K.W."/>
            <person name="Bonito G."/>
            <person name="Buee M."/>
            <person name="Carver A."/>
            <person name="Chen C."/>
            <person name="Cichocki N."/>
            <person name="Clum A."/>
            <person name="Culley D."/>
            <person name="Crous P.W."/>
            <person name="Fauchery L."/>
            <person name="Girlanda M."/>
            <person name="Hayes R."/>
            <person name="Keri Z."/>
            <person name="Labutti K."/>
            <person name="Lipzen A."/>
            <person name="Lombard V."/>
            <person name="Magnuson J."/>
            <person name="Maillard F."/>
            <person name="Morin E."/>
            <person name="Murat C."/>
            <person name="Nolan M."/>
            <person name="Ohm R."/>
            <person name="Pangilinan J."/>
            <person name="Pereira M."/>
            <person name="Perotto S."/>
            <person name="Peter M."/>
            <person name="Riley R."/>
            <person name="Sitrit Y."/>
            <person name="Stielow B."/>
            <person name="Szollosi G."/>
            <person name="Zifcakova L."/>
            <person name="Stursova M."/>
            <person name="Spatafora J.W."/>
            <person name="Tedersoo L."/>
            <person name="Vaario L.-M."/>
            <person name="Yamada A."/>
            <person name="Yan M."/>
            <person name="Wang P."/>
            <person name="Xu J."/>
            <person name="Bruns T."/>
            <person name="Baldrian P."/>
            <person name="Vilgalys R."/>
            <person name="Henrissat B."/>
            <person name="Grigoriev I.V."/>
            <person name="Hibbett D."/>
            <person name="Nagy L.G."/>
            <person name="Martin F.M."/>
        </authorList>
    </citation>
    <scope>NUCLEOTIDE SEQUENCE</scope>
    <source>
        <strain evidence="1">P2</strain>
    </source>
</reference>
<sequence length="1206" mass="131229">MSAGHGHSASLSQNHKAQLANAYNELGKELASQKVRVVGNYTLGKVIGEGTYGVVRLGTHRLTGTRVAVKQIPKAMSATLTREIHHHRQLHHPHIIQLYEVIATENHIWLVTELCSGGELFDYLVEKGRVSEPETRIIFGQLCLSVAYIHGKGILHRDLKLENVLLDERCRVKLGDFGFTREYERGTLLETFCGTTGYASPEMLQGKKYLGPEVDIWSLGIILYTLLTGGLPFDDDDDVIMRGKITKGEYEDPEWLSDEARDLIRKILNQDPLQRPPISQILAHPWFAAHRPASPAISQKTRSIDLAAETSQGMSSNASDASNTSTTSEYFPTLSSPTTTPEQGSEEDGPNSDHATRVIRRNASDVTIKKTAEGSGKSRVPQTETVVEGQTLTLTLNIQSAPQQVSRSNSSSKEPPAYPVRTPVRTKRRSVSSALSDHEDSVINTPEPPAAQQNNFATLLDSPAPMIFSTPVEQRLLNSLSSLGFDTGQIVHSVLSDACDSSGSLWWILMRKAEAPELEQGLDPVAESKSKRSSSKKRVDKSRIPDHKQRPNDLEALSAMTRSAPELAFIPATPTGPSLVTPTTPPQPTKSRPGLSPSSSADLTKSFPSTPGSSLKDAHKTRKTRAGSVSIMQRATTALEAAGLVRKKSAETVREEREKEKHKENERKQASGEEIRSLQGILPSKRPKSPPAKSDGPEATDYDLDPSHLSSPWVMAKPPKHSSPESPSPTEATSPGDTLTALPNLGRVNPKGGSVGRNRASLLTAFRMWFDEGRRAKRKEAGRTVGLSVAPGTPTNARARGTMKRRGSGGSKRGTGHRTKLSVSSRRSSSVNSRRSSINSIAMVEGSYQDHIVAMTRQRSDPSRKSYGAHTPSSERGEYPSRPSSVISVTGRRHRKSPSQSSSGSMRARAVSPKYHRREGSGSSTRVVKQLHTPHRSRAPALHVRSNSTASSVHSLSSSRRNSFYDQSESEGPRNGSPYRTHRNSFDESTPRRNAATKFVAQKRQAPFMSPLTGSVGRSSWKKAWGVEPPGWQMRAARPTTVEVLAISPAPESSANIRDVFSGRPSLSVGHDDDSDWVDEDESTPYYVGGLGQLPSTAGSTERQSSTVQPPSPSPAGGFFNESLTFPTSSKVTNRASKNRKVSPQWLGAGNMNLRVKGPVSNGGQPPQLTDAFGETVEGRTSRRQLPGGRSAAPVIQEEDEDEEEE</sequence>
<evidence type="ECO:0000313" key="1">
    <source>
        <dbReference type="EMBL" id="KAF9648363.1"/>
    </source>
</evidence>
<dbReference type="Proteomes" id="UP000886501">
    <property type="component" value="Unassembled WGS sequence"/>
</dbReference>
<proteinExistence type="predicted"/>
<accession>A0ACB6ZFY2</accession>
<keyword evidence="2" id="KW-1185">Reference proteome</keyword>
<protein>
    <submittedName>
        <fullName evidence="1">Pkinase-domain-containing protein</fullName>
    </submittedName>
</protein>